<evidence type="ECO:0000256" key="2">
    <source>
        <dbReference type="SAM" id="SignalP"/>
    </source>
</evidence>
<feature type="signal peptide" evidence="2">
    <location>
        <begin position="1"/>
        <end position="16"/>
    </location>
</feature>
<evidence type="ECO:0000313" key="3">
    <source>
        <dbReference type="EMBL" id="KAG6001156.1"/>
    </source>
</evidence>
<evidence type="ECO:0000256" key="1">
    <source>
        <dbReference type="SAM" id="Phobius"/>
    </source>
</evidence>
<feature type="chain" id="PRO_5040469175" evidence="2">
    <location>
        <begin position="17"/>
        <end position="215"/>
    </location>
</feature>
<dbReference type="EMBL" id="SRPW01001456">
    <property type="protein sequence ID" value="KAG6001156.1"/>
    <property type="molecule type" value="Genomic_DNA"/>
</dbReference>
<organism evidence="3 4">
    <name type="scientific">Claviceps pusilla</name>
    <dbReference type="NCBI Taxonomy" id="123648"/>
    <lineage>
        <taxon>Eukaryota</taxon>
        <taxon>Fungi</taxon>
        <taxon>Dikarya</taxon>
        <taxon>Ascomycota</taxon>
        <taxon>Pezizomycotina</taxon>
        <taxon>Sordariomycetes</taxon>
        <taxon>Hypocreomycetidae</taxon>
        <taxon>Hypocreales</taxon>
        <taxon>Clavicipitaceae</taxon>
        <taxon>Claviceps</taxon>
    </lineage>
</organism>
<dbReference type="AlphaFoldDB" id="A0A9P7NAD3"/>
<dbReference type="Pfam" id="PF12296">
    <property type="entry name" value="HsbA"/>
    <property type="match status" value="1"/>
</dbReference>
<name>A0A9P7NAD3_9HYPO</name>
<keyword evidence="4" id="KW-1185">Reference proteome</keyword>
<feature type="transmembrane region" description="Helical" evidence="1">
    <location>
        <begin position="193"/>
        <end position="214"/>
    </location>
</feature>
<keyword evidence="1" id="KW-0472">Membrane</keyword>
<protein>
    <submittedName>
        <fullName evidence="3">Uncharacterized protein</fullName>
    </submittedName>
</protein>
<sequence length="215" mass="22595">MKLPVISLCIIAEALAYHPPSVFRRDLTTITGVLNNVTSSIEKLQAAVKTGFDDPEPLLLASNGLIAALKTGAVRINGTGDVNFLDSIRLIGPVHQLSALGESLARNLQDVRGGLKAAGLCDVTRLQISSIGTRSQDLINAVNGKIPKEAQTISRALTSGLTDILERSKDQFSEQSCREANNGTLSSESVSLVAGRSMMALAACVLVALSSIIIS</sequence>
<dbReference type="Gene3D" id="1.20.1280.140">
    <property type="match status" value="1"/>
</dbReference>
<accession>A0A9P7NAD3</accession>
<keyword evidence="1" id="KW-1133">Transmembrane helix</keyword>
<keyword evidence="1" id="KW-0812">Transmembrane</keyword>
<proteinExistence type="predicted"/>
<comment type="caution">
    <text evidence="3">The sequence shown here is derived from an EMBL/GenBank/DDBJ whole genome shotgun (WGS) entry which is preliminary data.</text>
</comment>
<dbReference type="InterPro" id="IPR021054">
    <property type="entry name" value="Cell_wall_mannoprotein_1"/>
</dbReference>
<evidence type="ECO:0000313" key="4">
    <source>
        <dbReference type="Proteomes" id="UP000748025"/>
    </source>
</evidence>
<dbReference type="OrthoDB" id="2422134at2759"/>
<dbReference type="Proteomes" id="UP000748025">
    <property type="component" value="Unassembled WGS sequence"/>
</dbReference>
<keyword evidence="2" id="KW-0732">Signal</keyword>
<reference evidence="3" key="1">
    <citation type="journal article" date="2020" name="bioRxiv">
        <title>Whole genome comparisons of ergot fungi reveals the divergence and evolution of species within the genus Claviceps are the result of varying mechanisms driving genome evolution and host range expansion.</title>
        <authorList>
            <person name="Wyka S.A."/>
            <person name="Mondo S.J."/>
            <person name="Liu M."/>
            <person name="Dettman J."/>
            <person name="Nalam V."/>
            <person name="Broders K.D."/>
        </authorList>
    </citation>
    <scope>NUCLEOTIDE SEQUENCE</scope>
    <source>
        <strain evidence="3">CCC 602</strain>
    </source>
</reference>
<gene>
    <name evidence="3" type="ORF">E4U43_001397</name>
</gene>